<evidence type="ECO:0000313" key="1">
    <source>
        <dbReference type="EMBL" id="CAE6787705.1"/>
    </source>
</evidence>
<dbReference type="RefSeq" id="WP_213043778.1">
    <property type="nucleotide sequence ID" value="NZ_CAJNBJ010000018.1"/>
</dbReference>
<sequence>MSTITVTLPDDLLKNSARYARSLRLSRAAYIRQSLERMNCETERHLRADRLTQASRKVRGESLRVNAEFDAIETDPHA</sequence>
<dbReference type="Gene3D" id="1.10.1220.10">
    <property type="entry name" value="Met repressor-like"/>
    <property type="match status" value="1"/>
</dbReference>
<reference evidence="1 2" key="1">
    <citation type="submission" date="2021-02" db="EMBL/GenBank/DDBJ databases">
        <authorList>
            <person name="Han P."/>
        </authorList>
    </citation>
    <scope>NUCLEOTIDE SEQUENCE [LARGE SCALE GENOMIC DNA]</scope>
    <source>
        <strain evidence="1">Candidatus Nitrospira sp. ZN2</strain>
    </source>
</reference>
<accession>A0ABM8S496</accession>
<name>A0ABM8S496_9BACT</name>
<gene>
    <name evidence="1" type="ORF">NSPZN2_50193</name>
</gene>
<evidence type="ECO:0000313" key="2">
    <source>
        <dbReference type="Proteomes" id="UP000675880"/>
    </source>
</evidence>
<organism evidence="1 2">
    <name type="scientific">Nitrospira defluvii</name>
    <dbReference type="NCBI Taxonomy" id="330214"/>
    <lineage>
        <taxon>Bacteria</taxon>
        <taxon>Pseudomonadati</taxon>
        <taxon>Nitrospirota</taxon>
        <taxon>Nitrospiria</taxon>
        <taxon>Nitrospirales</taxon>
        <taxon>Nitrospiraceae</taxon>
        <taxon>Nitrospira</taxon>
    </lineage>
</organism>
<dbReference type="InterPro" id="IPR013321">
    <property type="entry name" value="Arc_rbn_hlx_hlx"/>
</dbReference>
<dbReference type="Proteomes" id="UP000675880">
    <property type="component" value="Unassembled WGS sequence"/>
</dbReference>
<keyword evidence="2" id="KW-1185">Reference proteome</keyword>
<protein>
    <submittedName>
        <fullName evidence="1">CopG family transcriptional regulator</fullName>
    </submittedName>
</protein>
<comment type="caution">
    <text evidence="1">The sequence shown here is derived from an EMBL/GenBank/DDBJ whole genome shotgun (WGS) entry which is preliminary data.</text>
</comment>
<dbReference type="EMBL" id="CAJNBJ010000018">
    <property type="protein sequence ID" value="CAE6787705.1"/>
    <property type="molecule type" value="Genomic_DNA"/>
</dbReference>
<proteinExistence type="predicted"/>